<keyword evidence="8" id="KW-0547">Nucleotide-binding</keyword>
<comment type="catalytic activity">
    <reaction evidence="15">
        <text>L-seryl-[protein] + ATP = O-phospho-L-seryl-[protein] + ADP + H(+)</text>
        <dbReference type="Rhea" id="RHEA:17989"/>
        <dbReference type="Rhea" id="RHEA-COMP:9863"/>
        <dbReference type="Rhea" id="RHEA-COMP:11604"/>
        <dbReference type="ChEBI" id="CHEBI:15378"/>
        <dbReference type="ChEBI" id="CHEBI:29999"/>
        <dbReference type="ChEBI" id="CHEBI:30616"/>
        <dbReference type="ChEBI" id="CHEBI:83421"/>
        <dbReference type="ChEBI" id="CHEBI:456216"/>
    </reaction>
</comment>
<comment type="caution">
    <text evidence="17">Lacks conserved residue(s) required for the propagation of feature annotation.</text>
</comment>
<keyword evidence="9" id="KW-0418">Kinase</keyword>
<evidence type="ECO:0000256" key="8">
    <source>
        <dbReference type="ARBA" id="ARBA00022741"/>
    </source>
</evidence>
<dbReference type="InterPro" id="IPR008271">
    <property type="entry name" value="Ser/Thr_kinase_AS"/>
</dbReference>
<evidence type="ECO:0000313" key="23">
    <source>
        <dbReference type="Proteomes" id="UP001396334"/>
    </source>
</evidence>
<dbReference type="PROSITE" id="PS50011">
    <property type="entry name" value="PROTEIN_KINASE_DOM"/>
    <property type="match status" value="1"/>
</dbReference>
<keyword evidence="23" id="KW-1185">Reference proteome</keyword>
<dbReference type="InterPro" id="IPR001245">
    <property type="entry name" value="Ser-Thr/Tyr_kinase_cat_dom"/>
</dbReference>
<keyword evidence="4" id="KW-0597">Phosphoprotein</keyword>
<evidence type="ECO:0000256" key="19">
    <source>
        <dbReference type="SAM" id="SignalP"/>
    </source>
</evidence>
<dbReference type="SMART" id="SM00179">
    <property type="entry name" value="EGF_CA"/>
    <property type="match status" value="1"/>
</dbReference>
<keyword evidence="5" id="KW-0808">Transferase</keyword>
<dbReference type="PROSITE" id="PS00010">
    <property type="entry name" value="ASX_HYDROXYL"/>
    <property type="match status" value="1"/>
</dbReference>
<dbReference type="InterPro" id="IPR001881">
    <property type="entry name" value="EGF-like_Ca-bd_dom"/>
</dbReference>
<keyword evidence="12 18" id="KW-0472">Membrane</keyword>
<dbReference type="Gene3D" id="1.10.510.10">
    <property type="entry name" value="Transferase(Phosphotransferase) domain 1"/>
    <property type="match status" value="1"/>
</dbReference>
<dbReference type="SUPFAM" id="SSF56112">
    <property type="entry name" value="Protein kinase-like (PK-like)"/>
    <property type="match status" value="1"/>
</dbReference>
<evidence type="ECO:0000256" key="3">
    <source>
        <dbReference type="ARBA" id="ARBA00022536"/>
    </source>
</evidence>
<dbReference type="InterPro" id="IPR045274">
    <property type="entry name" value="WAK-like"/>
</dbReference>
<dbReference type="Pfam" id="PF13947">
    <property type="entry name" value="GUB_WAK_bind"/>
    <property type="match status" value="1"/>
</dbReference>
<evidence type="ECO:0000313" key="22">
    <source>
        <dbReference type="EMBL" id="KAK9000268.1"/>
    </source>
</evidence>
<reference evidence="22 23" key="1">
    <citation type="journal article" date="2024" name="G3 (Bethesda)">
        <title>Genome assembly of Hibiscus sabdariffa L. provides insights into metabolisms of medicinal natural products.</title>
        <authorList>
            <person name="Kim T."/>
        </authorList>
    </citation>
    <scope>NUCLEOTIDE SEQUENCE [LARGE SCALE GENOMIC DNA]</scope>
    <source>
        <strain evidence="22">TK-2024</strain>
        <tissue evidence="22">Old leaves</tissue>
    </source>
</reference>
<comment type="catalytic activity">
    <reaction evidence="16">
        <text>L-threonyl-[protein] + ATP = O-phospho-L-threonyl-[protein] + ADP + H(+)</text>
        <dbReference type="Rhea" id="RHEA:46608"/>
        <dbReference type="Rhea" id="RHEA-COMP:11060"/>
        <dbReference type="Rhea" id="RHEA-COMP:11605"/>
        <dbReference type="ChEBI" id="CHEBI:15378"/>
        <dbReference type="ChEBI" id="CHEBI:30013"/>
        <dbReference type="ChEBI" id="CHEBI:30616"/>
        <dbReference type="ChEBI" id="CHEBI:61977"/>
        <dbReference type="ChEBI" id="CHEBI:456216"/>
    </reaction>
</comment>
<proteinExistence type="predicted"/>
<sequence length="752" mass="83002">MKMKMGSRGGFMEIIMLMIISTATMAAAEQPKPGCQSMCGNLTVPYPFGMEEGCFMEDIFFIRCDNTSTTEPPKAFLSTSNIDVLDIDLDGELLVRNWVGSDCYNSSGPSSNFTTWLMSGPYNISSTKNKFVAIGCDTIAIITGTTGQDYTTGCLSLCDRITDVTDGSCSGVGCCEASIPRGARDYNITLGSAYNHSRVLSFNPCTFGFLVEERGYTFSTSDLNRSDDNWKLPMVLDWTIGDQNCSEASKDPETYACKENTICREPEFGNGYLCHCRNGFAGNPYLPNGCQDIDECETLKPCNNSICHNTIGSFFCSCPKGYEGNGSRNGTDCSPKVNKGTPVVTQIAIGMSIGFLAIFMFISWSFWAFKQRKTAKIREKYFKQNGGNLLQQLSKSRGHSENDKIFAAEELEKATANFHDSRILGQGGQATVYKGTLPGGRVVAIKKSRIGDQSQVEPFINEIMVLYQINHKHVVKLLGCCLETPVPLLVYEFVTHGSLFDHIHDVAGAAPRSFLPWETRLRIATETAEALAYLHSAASVPILHRDVKLANILLDENYTAKVSDFGASRLVPSDQAQMTTMLQGTFGYLDPECMHTGQLTEKSDVYSFGVVLIELLTGRKALCCEGSQEQKVLAKYFVSLMKEDRLQYIIDGRMLDNEVKIEQLKEVADLAAQCVRVKGEERPTMKEVAHELEGLQAMGRYQWGKRSLQAEESEYLLGGEELGNIYGDYGTSSSIGYDSIKNQVAFELEGAR</sequence>
<dbReference type="Gene3D" id="2.90.20.10">
    <property type="entry name" value="Plasmodium vivax P25 domain"/>
    <property type="match status" value="1"/>
</dbReference>
<dbReference type="SMART" id="SM00181">
    <property type="entry name" value="EGF"/>
    <property type="match status" value="2"/>
</dbReference>
<evidence type="ECO:0000256" key="1">
    <source>
        <dbReference type="ARBA" id="ARBA00004479"/>
    </source>
</evidence>
<dbReference type="InterPro" id="IPR011009">
    <property type="entry name" value="Kinase-like_dom_sf"/>
</dbReference>
<comment type="caution">
    <text evidence="22">The sequence shown here is derived from an EMBL/GenBank/DDBJ whole genome shotgun (WGS) entry which is preliminary data.</text>
</comment>
<evidence type="ECO:0000256" key="6">
    <source>
        <dbReference type="ARBA" id="ARBA00022692"/>
    </source>
</evidence>
<dbReference type="Gene3D" id="3.30.200.20">
    <property type="entry name" value="Phosphorylase Kinase, domain 1"/>
    <property type="match status" value="1"/>
</dbReference>
<keyword evidence="14" id="KW-0325">Glycoprotein</keyword>
<dbReference type="CDD" id="cd00054">
    <property type="entry name" value="EGF_CA"/>
    <property type="match status" value="1"/>
</dbReference>
<feature type="signal peptide" evidence="19">
    <location>
        <begin position="1"/>
        <end position="28"/>
    </location>
</feature>
<dbReference type="PROSITE" id="PS01187">
    <property type="entry name" value="EGF_CA"/>
    <property type="match status" value="1"/>
</dbReference>
<dbReference type="CDD" id="cd14066">
    <property type="entry name" value="STKc_IRAK"/>
    <property type="match status" value="1"/>
</dbReference>
<dbReference type="SUPFAM" id="SSF57196">
    <property type="entry name" value="EGF/Laminin"/>
    <property type="match status" value="1"/>
</dbReference>
<dbReference type="InterPro" id="IPR025287">
    <property type="entry name" value="WAK_GUB"/>
</dbReference>
<dbReference type="InterPro" id="IPR018097">
    <property type="entry name" value="EGF_Ca-bd_CS"/>
</dbReference>
<evidence type="ECO:0000256" key="7">
    <source>
        <dbReference type="ARBA" id="ARBA00022729"/>
    </source>
</evidence>
<protein>
    <submittedName>
        <fullName evidence="22">Uncharacterized protein</fullName>
    </submittedName>
</protein>
<keyword evidence="10" id="KW-0067">ATP-binding</keyword>
<evidence type="ECO:0000256" key="18">
    <source>
        <dbReference type="SAM" id="Phobius"/>
    </source>
</evidence>
<gene>
    <name evidence="22" type="ORF">V6N11_080771</name>
</gene>
<dbReference type="EMBL" id="JBBPBN010000037">
    <property type="protein sequence ID" value="KAK9000268.1"/>
    <property type="molecule type" value="Genomic_DNA"/>
</dbReference>
<evidence type="ECO:0000256" key="5">
    <source>
        <dbReference type="ARBA" id="ARBA00022679"/>
    </source>
</evidence>
<comment type="subcellular location">
    <subcellularLocation>
        <location evidence="1">Membrane</location>
        <topology evidence="1">Single-pass type I membrane protein</topology>
    </subcellularLocation>
</comment>
<keyword evidence="3 17" id="KW-0245">EGF-like domain</keyword>
<evidence type="ECO:0000256" key="13">
    <source>
        <dbReference type="ARBA" id="ARBA00023157"/>
    </source>
</evidence>
<dbReference type="InterPro" id="IPR000742">
    <property type="entry name" value="EGF"/>
</dbReference>
<accession>A0ABR2QHW7</accession>
<evidence type="ECO:0000259" key="20">
    <source>
        <dbReference type="PROSITE" id="PS50011"/>
    </source>
</evidence>
<feature type="domain" description="EGF-like" evidence="21">
    <location>
        <begin position="292"/>
        <end position="328"/>
    </location>
</feature>
<evidence type="ECO:0000256" key="17">
    <source>
        <dbReference type="PROSITE-ProRule" id="PRU00076"/>
    </source>
</evidence>
<evidence type="ECO:0000256" key="14">
    <source>
        <dbReference type="ARBA" id="ARBA00023180"/>
    </source>
</evidence>
<dbReference type="PROSITE" id="PS50026">
    <property type="entry name" value="EGF_3"/>
    <property type="match status" value="1"/>
</dbReference>
<keyword evidence="11 18" id="KW-1133">Transmembrane helix</keyword>
<evidence type="ECO:0000256" key="9">
    <source>
        <dbReference type="ARBA" id="ARBA00022777"/>
    </source>
</evidence>
<evidence type="ECO:0000256" key="2">
    <source>
        <dbReference type="ARBA" id="ARBA00022527"/>
    </source>
</evidence>
<keyword evidence="6 18" id="KW-0812">Transmembrane</keyword>
<dbReference type="Pfam" id="PF07714">
    <property type="entry name" value="PK_Tyr_Ser-Thr"/>
    <property type="match status" value="1"/>
</dbReference>
<evidence type="ECO:0000259" key="21">
    <source>
        <dbReference type="PROSITE" id="PS50026"/>
    </source>
</evidence>
<dbReference type="PANTHER" id="PTHR27005:SF511">
    <property type="entry name" value="WALL-ASSOCIATED RECEPTOR KINASE 1-RELATED"/>
    <property type="match status" value="1"/>
</dbReference>
<dbReference type="PANTHER" id="PTHR27005">
    <property type="entry name" value="WALL-ASSOCIATED RECEPTOR KINASE-LIKE 21"/>
    <property type="match status" value="1"/>
</dbReference>
<organism evidence="22 23">
    <name type="scientific">Hibiscus sabdariffa</name>
    <name type="common">roselle</name>
    <dbReference type="NCBI Taxonomy" id="183260"/>
    <lineage>
        <taxon>Eukaryota</taxon>
        <taxon>Viridiplantae</taxon>
        <taxon>Streptophyta</taxon>
        <taxon>Embryophyta</taxon>
        <taxon>Tracheophyta</taxon>
        <taxon>Spermatophyta</taxon>
        <taxon>Magnoliopsida</taxon>
        <taxon>eudicotyledons</taxon>
        <taxon>Gunneridae</taxon>
        <taxon>Pentapetalae</taxon>
        <taxon>rosids</taxon>
        <taxon>malvids</taxon>
        <taxon>Malvales</taxon>
        <taxon>Malvaceae</taxon>
        <taxon>Malvoideae</taxon>
        <taxon>Hibiscus</taxon>
    </lineage>
</organism>
<dbReference type="PROSITE" id="PS00108">
    <property type="entry name" value="PROTEIN_KINASE_ST"/>
    <property type="match status" value="1"/>
</dbReference>
<evidence type="ECO:0000256" key="12">
    <source>
        <dbReference type="ARBA" id="ARBA00023136"/>
    </source>
</evidence>
<name>A0ABR2QHW7_9ROSI</name>
<dbReference type="SMART" id="SM00220">
    <property type="entry name" value="S_TKc"/>
    <property type="match status" value="1"/>
</dbReference>
<dbReference type="Proteomes" id="UP001396334">
    <property type="component" value="Unassembled WGS sequence"/>
</dbReference>
<feature type="transmembrane region" description="Helical" evidence="18">
    <location>
        <begin position="347"/>
        <end position="369"/>
    </location>
</feature>
<keyword evidence="2" id="KW-0723">Serine/threonine-protein kinase</keyword>
<feature type="chain" id="PRO_5045280207" evidence="19">
    <location>
        <begin position="29"/>
        <end position="752"/>
    </location>
</feature>
<dbReference type="InterPro" id="IPR049883">
    <property type="entry name" value="NOTCH1_EGF-like"/>
</dbReference>
<keyword evidence="13" id="KW-1015">Disulfide bond</keyword>
<dbReference type="InterPro" id="IPR000152">
    <property type="entry name" value="EGF-type_Asp/Asn_hydroxyl_site"/>
</dbReference>
<keyword evidence="7 19" id="KW-0732">Signal</keyword>
<dbReference type="InterPro" id="IPR000719">
    <property type="entry name" value="Prot_kinase_dom"/>
</dbReference>
<evidence type="ECO:0000256" key="16">
    <source>
        <dbReference type="ARBA" id="ARBA00047951"/>
    </source>
</evidence>
<evidence type="ECO:0000256" key="15">
    <source>
        <dbReference type="ARBA" id="ARBA00047558"/>
    </source>
</evidence>
<evidence type="ECO:0000256" key="11">
    <source>
        <dbReference type="ARBA" id="ARBA00022989"/>
    </source>
</evidence>
<feature type="domain" description="Protein kinase" evidence="20">
    <location>
        <begin position="418"/>
        <end position="693"/>
    </location>
</feature>
<evidence type="ECO:0000256" key="10">
    <source>
        <dbReference type="ARBA" id="ARBA00022840"/>
    </source>
</evidence>
<dbReference type="Pfam" id="PF07645">
    <property type="entry name" value="EGF_CA"/>
    <property type="match status" value="1"/>
</dbReference>
<evidence type="ECO:0000256" key="4">
    <source>
        <dbReference type="ARBA" id="ARBA00022553"/>
    </source>
</evidence>